<comment type="caution">
    <text evidence="2">The sequence shown here is derived from an EMBL/GenBank/DDBJ whole genome shotgun (WGS) entry which is preliminary data.</text>
</comment>
<gene>
    <name evidence="2" type="ORF">FCALED_LOCUS10654</name>
</gene>
<sequence length="98" mass="10848">MGYNPIYVILLILIKKHLLLYIIDNGNFAIFALDNEKESQDKSSTTDENTIFILVDLENAIPVNEDANATSPIKAIHTTLGNSENLNDSISKVTSNQI</sequence>
<feature type="chain" id="PRO_5040252559" evidence="1">
    <location>
        <begin position="21"/>
        <end position="98"/>
    </location>
</feature>
<reference evidence="2" key="1">
    <citation type="submission" date="2021-06" db="EMBL/GenBank/DDBJ databases">
        <authorList>
            <person name="Kallberg Y."/>
            <person name="Tangrot J."/>
            <person name="Rosling A."/>
        </authorList>
    </citation>
    <scope>NUCLEOTIDE SEQUENCE</scope>
    <source>
        <strain evidence="2">UK204</strain>
    </source>
</reference>
<evidence type="ECO:0000256" key="1">
    <source>
        <dbReference type="SAM" id="SignalP"/>
    </source>
</evidence>
<dbReference type="EMBL" id="CAJVPQ010004017">
    <property type="protein sequence ID" value="CAG8642725.1"/>
    <property type="molecule type" value="Genomic_DNA"/>
</dbReference>
<evidence type="ECO:0000313" key="2">
    <source>
        <dbReference type="EMBL" id="CAG8642725.1"/>
    </source>
</evidence>
<dbReference type="Proteomes" id="UP000789570">
    <property type="component" value="Unassembled WGS sequence"/>
</dbReference>
<proteinExistence type="predicted"/>
<organism evidence="2 3">
    <name type="scientific">Funneliformis caledonium</name>
    <dbReference type="NCBI Taxonomy" id="1117310"/>
    <lineage>
        <taxon>Eukaryota</taxon>
        <taxon>Fungi</taxon>
        <taxon>Fungi incertae sedis</taxon>
        <taxon>Mucoromycota</taxon>
        <taxon>Glomeromycotina</taxon>
        <taxon>Glomeromycetes</taxon>
        <taxon>Glomerales</taxon>
        <taxon>Glomeraceae</taxon>
        <taxon>Funneliformis</taxon>
    </lineage>
</organism>
<name>A0A9N9DJW3_9GLOM</name>
<keyword evidence="3" id="KW-1185">Reference proteome</keyword>
<dbReference type="AlphaFoldDB" id="A0A9N9DJW3"/>
<protein>
    <submittedName>
        <fullName evidence="2">4479_t:CDS:1</fullName>
    </submittedName>
</protein>
<feature type="signal peptide" evidence="1">
    <location>
        <begin position="1"/>
        <end position="20"/>
    </location>
</feature>
<keyword evidence="1" id="KW-0732">Signal</keyword>
<accession>A0A9N9DJW3</accession>
<evidence type="ECO:0000313" key="3">
    <source>
        <dbReference type="Proteomes" id="UP000789570"/>
    </source>
</evidence>